<reference evidence="3" key="1">
    <citation type="submission" date="2023-06" db="EMBL/GenBank/DDBJ databases">
        <title>Genomic analysis of the entomopathogenic nematode Steinernema hermaphroditum.</title>
        <authorList>
            <person name="Schwarz E.M."/>
            <person name="Heppert J.K."/>
            <person name="Baniya A."/>
            <person name="Schwartz H.T."/>
            <person name="Tan C.-H."/>
            <person name="Antoshechkin I."/>
            <person name="Sternberg P.W."/>
            <person name="Goodrich-Blair H."/>
            <person name="Dillman A.R."/>
        </authorList>
    </citation>
    <scope>NUCLEOTIDE SEQUENCE</scope>
    <source>
        <strain evidence="3">PS9179</strain>
        <tissue evidence="3">Whole animal</tissue>
    </source>
</reference>
<dbReference type="PANTHER" id="PTHR10742:SF407">
    <property type="entry name" value="AMINE OXIDASE DOMAIN-CONTAINING PROTEIN"/>
    <property type="match status" value="1"/>
</dbReference>
<dbReference type="GO" id="GO:0046592">
    <property type="term" value="F:polyamine oxidase activity"/>
    <property type="evidence" value="ECO:0007669"/>
    <property type="project" value="TreeGrafter"/>
</dbReference>
<dbReference type="InterPro" id="IPR050281">
    <property type="entry name" value="Flavin_monoamine_oxidase"/>
</dbReference>
<accession>A0AA39LTG8</accession>
<dbReference type="AlphaFoldDB" id="A0AA39LTG8"/>
<evidence type="ECO:0000256" key="1">
    <source>
        <dbReference type="SAM" id="SignalP"/>
    </source>
</evidence>
<dbReference type="InterPro" id="IPR036188">
    <property type="entry name" value="FAD/NAD-bd_sf"/>
</dbReference>
<dbReference type="PANTHER" id="PTHR10742">
    <property type="entry name" value="FLAVIN MONOAMINE OXIDASE"/>
    <property type="match status" value="1"/>
</dbReference>
<organism evidence="3 4">
    <name type="scientific">Steinernema hermaphroditum</name>
    <dbReference type="NCBI Taxonomy" id="289476"/>
    <lineage>
        <taxon>Eukaryota</taxon>
        <taxon>Metazoa</taxon>
        <taxon>Ecdysozoa</taxon>
        <taxon>Nematoda</taxon>
        <taxon>Chromadorea</taxon>
        <taxon>Rhabditida</taxon>
        <taxon>Tylenchina</taxon>
        <taxon>Panagrolaimomorpha</taxon>
        <taxon>Strongyloidoidea</taxon>
        <taxon>Steinernematidae</taxon>
        <taxon>Steinernema</taxon>
    </lineage>
</organism>
<name>A0AA39LTG8_9BILA</name>
<dbReference type="Pfam" id="PF01593">
    <property type="entry name" value="Amino_oxidase"/>
    <property type="match status" value="1"/>
</dbReference>
<dbReference type="InterPro" id="IPR002937">
    <property type="entry name" value="Amino_oxidase"/>
</dbReference>
<evidence type="ECO:0000313" key="3">
    <source>
        <dbReference type="EMBL" id="KAK0409008.1"/>
    </source>
</evidence>
<keyword evidence="1" id="KW-0732">Signal</keyword>
<dbReference type="Gene3D" id="3.50.50.60">
    <property type="entry name" value="FAD/NAD(P)-binding domain"/>
    <property type="match status" value="1"/>
</dbReference>
<dbReference type="SUPFAM" id="SSF54373">
    <property type="entry name" value="FAD-linked reductases, C-terminal domain"/>
    <property type="match status" value="1"/>
</dbReference>
<evidence type="ECO:0000259" key="2">
    <source>
        <dbReference type="Pfam" id="PF01593"/>
    </source>
</evidence>
<protein>
    <recommendedName>
        <fullName evidence="2">Amine oxidase domain-containing protein</fullName>
    </recommendedName>
</protein>
<evidence type="ECO:0000313" key="4">
    <source>
        <dbReference type="Proteomes" id="UP001175271"/>
    </source>
</evidence>
<comment type="caution">
    <text evidence="3">The sequence shown here is derived from an EMBL/GenBank/DDBJ whole genome shotgun (WGS) entry which is preliminary data.</text>
</comment>
<dbReference type="Gene3D" id="3.90.660.10">
    <property type="match status" value="1"/>
</dbReference>
<gene>
    <name evidence="3" type="ORF">QR680_004290</name>
</gene>
<dbReference type="Proteomes" id="UP001175271">
    <property type="component" value="Unassembled WGS sequence"/>
</dbReference>
<feature type="chain" id="PRO_5041302084" description="Amine oxidase domain-containing protein" evidence="1">
    <location>
        <begin position="19"/>
        <end position="478"/>
    </location>
</feature>
<feature type="domain" description="Amine oxidase" evidence="2">
    <location>
        <begin position="34"/>
        <end position="475"/>
    </location>
</feature>
<proteinExistence type="predicted"/>
<feature type="signal peptide" evidence="1">
    <location>
        <begin position="1"/>
        <end position="18"/>
    </location>
</feature>
<dbReference type="EMBL" id="JAUCMV010000003">
    <property type="protein sequence ID" value="KAK0409008.1"/>
    <property type="molecule type" value="Genomic_DNA"/>
</dbReference>
<keyword evidence="4" id="KW-1185">Reference proteome</keyword>
<dbReference type="SUPFAM" id="SSF51905">
    <property type="entry name" value="FAD/NAD(P)-binding domain"/>
    <property type="match status" value="1"/>
</dbReference>
<sequence length="478" mass="53800">MLRIQLYLLATLVALSSGAPSSSKSIAVVGTGYAGLAAVGRLRELGFDDITVFEGADRIGGRVYSIPFGKGRLQQGAQWINGKNNSIYRIADELGLIIGELADNEVFETAQYFDGNCGLTKELIDEYYNFTAPLPGEWEELAEDKKNYALTFDELYDEDYRKFLCRKKRSHREIALLGGLSRFYKAYFEGENGAFEDYALANLEEWDDGEGEEKSYVLNEIGYYEVTNYLKKFVPDEIVKYGHFVRNINYAGEKVSIRIEANNKHSIYPKKFDHVIVTSSLGHLKKYARSMFHPQLPHKKLEAIDTLGYGNLLKVFFVYDQPWWSYNGSAIAALRIKGCSKSPALMKYFHTFKTLEWGENVLVAFVSATGTEMIDSVPDHVLSRMVTEHLRESMQVPDAPEPKKLIREHWVSNKLFLGAYSYIASESADLSGGAYNRMAEPVGSKIFFAGEATHPTMYQTTVGAYDSGVREADRIAAL</sequence>